<feature type="transmembrane region" description="Helical" evidence="1">
    <location>
        <begin position="218"/>
        <end position="239"/>
    </location>
</feature>
<feature type="transmembrane region" description="Helical" evidence="1">
    <location>
        <begin position="245"/>
        <end position="267"/>
    </location>
</feature>
<dbReference type="Gene3D" id="1.10.3730.20">
    <property type="match status" value="1"/>
</dbReference>
<feature type="transmembrane region" description="Helical" evidence="1">
    <location>
        <begin position="39"/>
        <end position="61"/>
    </location>
</feature>
<organism evidence="3 4">
    <name type="scientific">Granulicella rosea</name>
    <dbReference type="NCBI Taxonomy" id="474952"/>
    <lineage>
        <taxon>Bacteria</taxon>
        <taxon>Pseudomonadati</taxon>
        <taxon>Acidobacteriota</taxon>
        <taxon>Terriglobia</taxon>
        <taxon>Terriglobales</taxon>
        <taxon>Acidobacteriaceae</taxon>
        <taxon>Granulicella</taxon>
    </lineage>
</organism>
<dbReference type="InterPro" id="IPR037185">
    <property type="entry name" value="EmrE-like"/>
</dbReference>
<name>A0A239JRS4_9BACT</name>
<dbReference type="InterPro" id="IPR000620">
    <property type="entry name" value="EamA_dom"/>
</dbReference>
<dbReference type="AlphaFoldDB" id="A0A239JRS4"/>
<feature type="transmembrane region" description="Helical" evidence="1">
    <location>
        <begin position="155"/>
        <end position="176"/>
    </location>
</feature>
<reference evidence="3 4" key="1">
    <citation type="submission" date="2017-06" db="EMBL/GenBank/DDBJ databases">
        <authorList>
            <person name="Kim H.J."/>
            <person name="Triplett B.A."/>
        </authorList>
    </citation>
    <scope>NUCLEOTIDE SEQUENCE [LARGE SCALE GENOMIC DNA]</scope>
    <source>
        <strain evidence="3 4">DSM 18704</strain>
    </source>
</reference>
<feature type="transmembrane region" description="Helical" evidence="1">
    <location>
        <begin position="100"/>
        <end position="119"/>
    </location>
</feature>
<dbReference type="SUPFAM" id="SSF103481">
    <property type="entry name" value="Multidrug resistance efflux transporter EmrE"/>
    <property type="match status" value="1"/>
</dbReference>
<feature type="transmembrane region" description="Helical" evidence="1">
    <location>
        <begin position="188"/>
        <end position="206"/>
    </location>
</feature>
<dbReference type="EMBL" id="FZOU01000004">
    <property type="protein sequence ID" value="SNT08530.1"/>
    <property type="molecule type" value="Genomic_DNA"/>
</dbReference>
<evidence type="ECO:0000256" key="1">
    <source>
        <dbReference type="SAM" id="Phobius"/>
    </source>
</evidence>
<protein>
    <submittedName>
        <fullName evidence="3">EamA-like transporter family protein</fullName>
    </submittedName>
</protein>
<evidence type="ECO:0000313" key="4">
    <source>
        <dbReference type="Proteomes" id="UP000198356"/>
    </source>
</evidence>
<sequence>MNGAMHGNALLALLSAGFWGGGDFLGGMGVKRAGGSVSAALRVILISHAVSLCVLMGFAAWEGDPFPHGAPLYWGLAAGVSAGASLVAFYVALNRGAMGIPAALSGLLAAALPAVVSIWTDGRPSAKHVCGFLIAGVAIWLIAAGGDEEGSAGTIWLAAIAGAGFGVYFIALKFAGEAGVVWPMANSRMGSLTICTLITLALAIFSKRQEQVTINRGVLLWALATAVLDTTGNLMFVAASRAGRLDVAAVLASLYPALTILLAAWTLKERPTRRQGLGMAVAAGAVVLITL</sequence>
<feature type="transmembrane region" description="Helical" evidence="1">
    <location>
        <begin position="73"/>
        <end position="93"/>
    </location>
</feature>
<keyword evidence="1" id="KW-0472">Membrane</keyword>
<dbReference type="GO" id="GO:0016020">
    <property type="term" value="C:membrane"/>
    <property type="evidence" value="ECO:0007669"/>
    <property type="project" value="InterPro"/>
</dbReference>
<proteinExistence type="predicted"/>
<dbReference type="Proteomes" id="UP000198356">
    <property type="component" value="Unassembled WGS sequence"/>
</dbReference>
<accession>A0A239JRS4</accession>
<dbReference type="Pfam" id="PF00892">
    <property type="entry name" value="EamA"/>
    <property type="match status" value="1"/>
</dbReference>
<dbReference type="OrthoDB" id="68076at2"/>
<evidence type="ECO:0000259" key="2">
    <source>
        <dbReference type="Pfam" id="PF00892"/>
    </source>
</evidence>
<feature type="transmembrane region" description="Helical" evidence="1">
    <location>
        <begin position="6"/>
        <end position="27"/>
    </location>
</feature>
<keyword evidence="4" id="KW-1185">Reference proteome</keyword>
<evidence type="ECO:0000313" key="3">
    <source>
        <dbReference type="EMBL" id="SNT08530.1"/>
    </source>
</evidence>
<feature type="transmembrane region" description="Helical" evidence="1">
    <location>
        <begin position="125"/>
        <end position="143"/>
    </location>
</feature>
<gene>
    <name evidence="3" type="ORF">SAMN05421770_10495</name>
</gene>
<keyword evidence="1" id="KW-1133">Transmembrane helix</keyword>
<feature type="domain" description="EamA" evidence="2">
    <location>
        <begin position="155"/>
        <end position="290"/>
    </location>
</feature>
<keyword evidence="1" id="KW-0812">Transmembrane</keyword>